<feature type="domain" description="HTH araC/xylS-type" evidence="4">
    <location>
        <begin position="180"/>
        <end position="263"/>
    </location>
</feature>
<dbReference type="PROSITE" id="PS01124">
    <property type="entry name" value="HTH_ARAC_FAMILY_2"/>
    <property type="match status" value="1"/>
</dbReference>
<evidence type="ECO:0000259" key="4">
    <source>
        <dbReference type="PROSITE" id="PS01124"/>
    </source>
</evidence>
<dbReference type="SUPFAM" id="SSF46689">
    <property type="entry name" value="Homeodomain-like"/>
    <property type="match status" value="1"/>
</dbReference>
<evidence type="ECO:0000313" key="6">
    <source>
        <dbReference type="Proteomes" id="UP001596337"/>
    </source>
</evidence>
<dbReference type="Proteomes" id="UP001596337">
    <property type="component" value="Unassembled WGS sequence"/>
</dbReference>
<sequence length="288" mass="32010">MFTSLVPRAPTATSVKSIWLFEGDCVGETTAPREELRLPTGAVEILFNLREDFFRLPGKEPALRTCPSAVVAGPYQRPYVLDTAQQSSVLGVVCHPGGARPLLGVSVHELRDRHVALDDLWGADADRLREQLVAAPDASTRLRTLESALSYRLTNSTRVAHPLAAVATAYLSGTPTQHGVGQLGERFGYTPRRIEQVFRADVGLSPKAYQRLQRFRSALRRIDDAAWLGWSTFASQHGYSDQAHLIREFRAHCGLTPTTYLRHRGERLNHVPLPPVSRFVSVQDPREV</sequence>
<dbReference type="InterPro" id="IPR009057">
    <property type="entry name" value="Homeodomain-like_sf"/>
</dbReference>
<comment type="caution">
    <text evidence="5">The sequence shown here is derived from an EMBL/GenBank/DDBJ whole genome shotgun (WGS) entry which is preliminary data.</text>
</comment>
<accession>A0ABW2BRP7</accession>
<dbReference type="InterPro" id="IPR046532">
    <property type="entry name" value="DUF6597"/>
</dbReference>
<keyword evidence="2" id="KW-0238">DNA-binding</keyword>
<dbReference type="Pfam" id="PF20240">
    <property type="entry name" value="DUF6597"/>
    <property type="match status" value="1"/>
</dbReference>
<dbReference type="PANTHER" id="PTHR46796">
    <property type="entry name" value="HTH-TYPE TRANSCRIPTIONAL ACTIVATOR RHAS-RELATED"/>
    <property type="match status" value="1"/>
</dbReference>
<evidence type="ECO:0000313" key="5">
    <source>
        <dbReference type="EMBL" id="MFC6865671.1"/>
    </source>
</evidence>
<proteinExistence type="predicted"/>
<keyword evidence="1" id="KW-0805">Transcription regulation</keyword>
<keyword evidence="6" id="KW-1185">Reference proteome</keyword>
<reference evidence="6" key="1">
    <citation type="journal article" date="2019" name="Int. J. Syst. Evol. Microbiol.">
        <title>The Global Catalogue of Microorganisms (GCM) 10K type strain sequencing project: providing services to taxonomists for standard genome sequencing and annotation.</title>
        <authorList>
            <consortium name="The Broad Institute Genomics Platform"/>
            <consortium name="The Broad Institute Genome Sequencing Center for Infectious Disease"/>
            <person name="Wu L."/>
            <person name="Ma J."/>
        </authorList>
    </citation>
    <scope>NUCLEOTIDE SEQUENCE [LARGE SCALE GENOMIC DNA]</scope>
    <source>
        <strain evidence="6">KCTC 32255</strain>
    </source>
</reference>
<name>A0ABW2BRP7_9PSEU</name>
<evidence type="ECO:0000256" key="3">
    <source>
        <dbReference type="ARBA" id="ARBA00023163"/>
    </source>
</evidence>
<evidence type="ECO:0000256" key="1">
    <source>
        <dbReference type="ARBA" id="ARBA00023015"/>
    </source>
</evidence>
<gene>
    <name evidence="5" type="ORF">ACFQGD_00770</name>
</gene>
<dbReference type="SMART" id="SM00342">
    <property type="entry name" value="HTH_ARAC"/>
    <property type="match status" value="1"/>
</dbReference>
<protein>
    <submittedName>
        <fullName evidence="5">DUF6597 domain-containing transcriptional factor</fullName>
    </submittedName>
</protein>
<keyword evidence="3" id="KW-0804">Transcription</keyword>
<evidence type="ECO:0000256" key="2">
    <source>
        <dbReference type="ARBA" id="ARBA00023125"/>
    </source>
</evidence>
<dbReference type="RefSeq" id="WP_345392466.1">
    <property type="nucleotide sequence ID" value="NZ_BAABLA010000007.1"/>
</dbReference>
<organism evidence="5 6">
    <name type="scientific">Haloechinothrix salitolerans</name>
    <dbReference type="NCBI Taxonomy" id="926830"/>
    <lineage>
        <taxon>Bacteria</taxon>
        <taxon>Bacillati</taxon>
        <taxon>Actinomycetota</taxon>
        <taxon>Actinomycetes</taxon>
        <taxon>Pseudonocardiales</taxon>
        <taxon>Pseudonocardiaceae</taxon>
        <taxon>Haloechinothrix</taxon>
    </lineage>
</organism>
<dbReference type="Pfam" id="PF12833">
    <property type="entry name" value="HTH_18"/>
    <property type="match status" value="1"/>
</dbReference>
<dbReference type="Gene3D" id="1.10.10.60">
    <property type="entry name" value="Homeodomain-like"/>
    <property type="match status" value="1"/>
</dbReference>
<dbReference type="InterPro" id="IPR050204">
    <property type="entry name" value="AraC_XylS_family_regulators"/>
</dbReference>
<dbReference type="InterPro" id="IPR018060">
    <property type="entry name" value="HTH_AraC"/>
</dbReference>
<dbReference type="EMBL" id="JBHSXX010000001">
    <property type="protein sequence ID" value="MFC6865671.1"/>
    <property type="molecule type" value="Genomic_DNA"/>
</dbReference>
<dbReference type="PANTHER" id="PTHR46796:SF15">
    <property type="entry name" value="BLL1074 PROTEIN"/>
    <property type="match status" value="1"/>
</dbReference>